<dbReference type="EMBL" id="DPBP01000004">
    <property type="protein sequence ID" value="HCE16402.1"/>
    <property type="molecule type" value="Genomic_DNA"/>
</dbReference>
<dbReference type="PANTHER" id="PTHR36120:SF1">
    <property type="entry name" value="L-FUCOSE ISOMERASE C-TERMINAL DOMAIN-CONTAINING PROTEIN"/>
    <property type="match status" value="1"/>
</dbReference>
<organism evidence="3 4">
    <name type="scientific">Anaerolinea thermolimosa</name>
    <dbReference type="NCBI Taxonomy" id="229919"/>
    <lineage>
        <taxon>Bacteria</taxon>
        <taxon>Bacillati</taxon>
        <taxon>Chloroflexota</taxon>
        <taxon>Anaerolineae</taxon>
        <taxon>Anaerolineales</taxon>
        <taxon>Anaerolineaceae</taxon>
        <taxon>Anaerolinea</taxon>
    </lineage>
</organism>
<accession>A0A3D1JCZ9</accession>
<dbReference type="InterPro" id="IPR009015">
    <property type="entry name" value="Fucose_isomerase_N/cen_sf"/>
</dbReference>
<dbReference type="PANTHER" id="PTHR36120">
    <property type="entry name" value="FUCOSE ISOMERASE"/>
    <property type="match status" value="1"/>
</dbReference>
<evidence type="ECO:0000256" key="2">
    <source>
        <dbReference type="ARBA" id="ARBA00023277"/>
    </source>
</evidence>
<dbReference type="GO" id="GO:0016861">
    <property type="term" value="F:intramolecular oxidoreductase activity, interconverting aldoses and ketoses"/>
    <property type="evidence" value="ECO:0007669"/>
    <property type="project" value="InterPro"/>
</dbReference>
<reference evidence="3 4" key="1">
    <citation type="journal article" date="2018" name="Nat. Biotechnol.">
        <title>A standardized bacterial taxonomy based on genome phylogeny substantially revises the tree of life.</title>
        <authorList>
            <person name="Parks D.H."/>
            <person name="Chuvochina M."/>
            <person name="Waite D.W."/>
            <person name="Rinke C."/>
            <person name="Skarshewski A."/>
            <person name="Chaumeil P.A."/>
            <person name="Hugenholtz P."/>
        </authorList>
    </citation>
    <scope>NUCLEOTIDE SEQUENCE [LARGE SCALE GENOMIC DNA]</scope>
    <source>
        <strain evidence="3">UBA8781</strain>
    </source>
</reference>
<evidence type="ECO:0008006" key="5">
    <source>
        <dbReference type="Google" id="ProtNLM"/>
    </source>
</evidence>
<keyword evidence="1" id="KW-0413">Isomerase</keyword>
<name>A0A3D1JCZ9_9CHLR</name>
<dbReference type="GO" id="GO:0005737">
    <property type="term" value="C:cytoplasm"/>
    <property type="evidence" value="ECO:0007669"/>
    <property type="project" value="InterPro"/>
</dbReference>
<dbReference type="Proteomes" id="UP000264141">
    <property type="component" value="Unassembled WGS sequence"/>
</dbReference>
<dbReference type="GO" id="GO:0005996">
    <property type="term" value="P:monosaccharide metabolic process"/>
    <property type="evidence" value="ECO:0007669"/>
    <property type="project" value="InterPro"/>
</dbReference>
<evidence type="ECO:0000313" key="3">
    <source>
        <dbReference type="EMBL" id="HCE16402.1"/>
    </source>
</evidence>
<evidence type="ECO:0000313" key="4">
    <source>
        <dbReference type="Proteomes" id="UP000264141"/>
    </source>
</evidence>
<gene>
    <name evidence="3" type="ORF">DEQ80_00945</name>
</gene>
<dbReference type="STRING" id="229919.GCA_001050195_02596"/>
<protein>
    <recommendedName>
        <fullName evidence="5">Fucose isomerase</fullName>
    </recommendedName>
</protein>
<proteinExistence type="predicted"/>
<keyword evidence="2" id="KW-0119">Carbohydrate metabolism</keyword>
<sequence length="443" mass="49560">MKARIVPLYFTSPDDPDFAAQWTALHGLLSEEAEILPPQALGDPLPEMTDAAVFPQMLGEAYRRLDQFRALGVPVLVITSEFGTVSMWDWEINQYLRSSGVQVLAPYNLEQARLVCRLLALKRELHQSRFLVYQDNPGEGFQASIFKRFYWWEEECTARLKERFGITIEKRSFRALGEAAKGIPDDEAKQVWEVWKDQVPLGHIPESSLLSAVKLYLAVKRDLESTPGVLSAGINCLNESHFSDTTPCLAWDFLYSERGLAWGCEADTVSMLTLLLATRGLAKPAMMTNLYPFLMGQAALKHERIPHFPRVSREEENTVLTAHCGYLGVLPRAFASQWALRRKVLAIVDENATAIDARLPEGPMTLLKLQPPFDTLSVVEGDLEGYAGFPGSDCLNGAILRVPDGHRLMTELASHHYILASGRFTAAIDLLAEVFGLQVKRIE</sequence>
<dbReference type="AlphaFoldDB" id="A0A3D1JCZ9"/>
<evidence type="ECO:0000256" key="1">
    <source>
        <dbReference type="ARBA" id="ARBA00023235"/>
    </source>
</evidence>
<dbReference type="SUPFAM" id="SSF53743">
    <property type="entry name" value="FucI/AraA N-terminal and middle domains"/>
    <property type="match status" value="1"/>
</dbReference>
<comment type="caution">
    <text evidence="3">The sequence shown here is derived from an EMBL/GenBank/DDBJ whole genome shotgun (WGS) entry which is preliminary data.</text>
</comment>